<dbReference type="AlphaFoldDB" id="A0A225UQG6"/>
<dbReference type="PROSITE" id="PS51257">
    <property type="entry name" value="PROKAR_LIPOPROTEIN"/>
    <property type="match status" value="1"/>
</dbReference>
<comment type="caution">
    <text evidence="5">The sequence shown here is derived from an EMBL/GenBank/DDBJ whole genome shotgun (WGS) entry which is preliminary data.</text>
</comment>
<reference evidence="6" key="1">
    <citation type="submission" date="2017-03" db="EMBL/GenBank/DDBJ databases">
        <title>Phytopthora megakarya and P. palmivora, two closely related causual agents of cacao black pod achieved similar genome size and gene model numbers by different mechanisms.</title>
        <authorList>
            <person name="Ali S."/>
            <person name="Shao J."/>
            <person name="Larry D.J."/>
            <person name="Kronmiller B."/>
            <person name="Shen D."/>
            <person name="Strem M.D."/>
            <person name="Melnick R.L."/>
            <person name="Guiltinan M.J."/>
            <person name="Tyler B.M."/>
            <person name="Meinhardt L.W."/>
            <person name="Bailey B.A."/>
        </authorList>
    </citation>
    <scope>NUCLEOTIDE SEQUENCE [LARGE SCALE GENOMIC DNA]</scope>
    <source>
        <strain evidence="6">zdho120</strain>
    </source>
</reference>
<evidence type="ECO:0000256" key="2">
    <source>
        <dbReference type="ARBA" id="ARBA00023043"/>
    </source>
</evidence>
<proteinExistence type="predicted"/>
<keyword evidence="6" id="KW-1185">Reference proteome</keyword>
<dbReference type="InterPro" id="IPR051637">
    <property type="entry name" value="Ank_repeat_dom-contain_49"/>
</dbReference>
<keyword evidence="1" id="KW-0677">Repeat</keyword>
<dbReference type="OrthoDB" id="341259at2759"/>
<dbReference type="Pfam" id="PF13857">
    <property type="entry name" value="Ank_5"/>
    <property type="match status" value="1"/>
</dbReference>
<dbReference type="PANTHER" id="PTHR24180">
    <property type="entry name" value="CYCLIN-DEPENDENT KINASE INHIBITOR 2C-RELATED"/>
    <property type="match status" value="1"/>
</dbReference>
<dbReference type="SMART" id="SM00248">
    <property type="entry name" value="ANK"/>
    <property type="match status" value="1"/>
</dbReference>
<dbReference type="PROSITE" id="PS50088">
    <property type="entry name" value="ANK_REPEAT"/>
    <property type="match status" value="1"/>
</dbReference>
<dbReference type="InterPro" id="IPR036770">
    <property type="entry name" value="Ankyrin_rpt-contain_sf"/>
</dbReference>
<feature type="region of interest" description="Disordered" evidence="4">
    <location>
        <begin position="97"/>
        <end position="235"/>
    </location>
</feature>
<dbReference type="Proteomes" id="UP000198211">
    <property type="component" value="Unassembled WGS sequence"/>
</dbReference>
<dbReference type="PROSITE" id="PS50297">
    <property type="entry name" value="ANK_REP_REGION"/>
    <property type="match status" value="1"/>
</dbReference>
<dbReference type="InterPro" id="IPR002110">
    <property type="entry name" value="Ankyrin_rpt"/>
</dbReference>
<dbReference type="Gene3D" id="1.25.40.20">
    <property type="entry name" value="Ankyrin repeat-containing domain"/>
    <property type="match status" value="1"/>
</dbReference>
<organism evidence="5 6">
    <name type="scientific">Phytophthora megakarya</name>
    <dbReference type="NCBI Taxonomy" id="4795"/>
    <lineage>
        <taxon>Eukaryota</taxon>
        <taxon>Sar</taxon>
        <taxon>Stramenopiles</taxon>
        <taxon>Oomycota</taxon>
        <taxon>Peronosporomycetes</taxon>
        <taxon>Peronosporales</taxon>
        <taxon>Peronosporaceae</taxon>
        <taxon>Phytophthora</taxon>
    </lineage>
</organism>
<dbReference type="SUPFAM" id="SSF48403">
    <property type="entry name" value="Ankyrin repeat"/>
    <property type="match status" value="1"/>
</dbReference>
<evidence type="ECO:0000313" key="6">
    <source>
        <dbReference type="Proteomes" id="UP000198211"/>
    </source>
</evidence>
<evidence type="ECO:0000256" key="3">
    <source>
        <dbReference type="PROSITE-ProRule" id="PRU00023"/>
    </source>
</evidence>
<name>A0A225UQG6_9STRA</name>
<dbReference type="STRING" id="4795.A0A225UQG6"/>
<dbReference type="EMBL" id="NBNE01013079">
    <property type="protein sequence ID" value="OWY95332.1"/>
    <property type="molecule type" value="Genomic_DNA"/>
</dbReference>
<feature type="compositionally biased region" description="Basic and acidic residues" evidence="4">
    <location>
        <begin position="137"/>
        <end position="153"/>
    </location>
</feature>
<accession>A0A225UQG6</accession>
<dbReference type="PANTHER" id="PTHR24180:SF45">
    <property type="entry name" value="POLY [ADP-RIBOSE] POLYMERASE TANKYRASE"/>
    <property type="match status" value="1"/>
</dbReference>
<evidence type="ECO:0000256" key="4">
    <source>
        <dbReference type="SAM" id="MobiDB-lite"/>
    </source>
</evidence>
<feature type="repeat" description="ANK" evidence="3">
    <location>
        <begin position="16"/>
        <end position="48"/>
    </location>
</feature>
<evidence type="ECO:0000256" key="1">
    <source>
        <dbReference type="ARBA" id="ARBA00022737"/>
    </source>
</evidence>
<feature type="compositionally biased region" description="Low complexity" evidence="4">
    <location>
        <begin position="217"/>
        <end position="231"/>
    </location>
</feature>
<protein>
    <submittedName>
        <fullName evidence="5">Uncharacterized protein</fullName>
    </submittedName>
</protein>
<feature type="compositionally biased region" description="Polar residues" evidence="4">
    <location>
        <begin position="170"/>
        <end position="180"/>
    </location>
</feature>
<feature type="compositionally biased region" description="Basic residues" evidence="4">
    <location>
        <begin position="112"/>
        <end position="126"/>
    </location>
</feature>
<feature type="compositionally biased region" description="Acidic residues" evidence="4">
    <location>
        <begin position="184"/>
        <end position="194"/>
    </location>
</feature>
<sequence>MLLEKNAKLVNFQDREGSTAMHLAASCGYLECVKTLLASGADITLRNAIGQTPLEEAQDSELRESSSCVEHLRGIWRQLEEEAAARMMAMLEMEEEADKNATGTNATGIASKKNKKKNKKAKRKAAKQQQQDAEQDADSKATEQDESDIKGSDPEPVIEEPSDEPDCDTTTETVGITQPQVDEANAESSEEEEQIRESIVSAGQNSGDEVDDHTAEPDTAQATAQQDYTTPSTGAWTTYVVRRVIN</sequence>
<keyword evidence="2 3" id="KW-0040">ANK repeat</keyword>
<evidence type="ECO:0000313" key="5">
    <source>
        <dbReference type="EMBL" id="OWY95332.1"/>
    </source>
</evidence>
<feature type="compositionally biased region" description="Acidic residues" evidence="4">
    <location>
        <begin position="156"/>
        <end position="169"/>
    </location>
</feature>
<gene>
    <name evidence="5" type="ORF">PHMEG_00034693</name>
</gene>